<dbReference type="SMART" id="SM00046">
    <property type="entry name" value="DAGKc"/>
    <property type="match status" value="1"/>
</dbReference>
<dbReference type="InterPro" id="IPR056383">
    <property type="entry name" value="DGKI-like_dom"/>
</dbReference>
<dbReference type="SMART" id="SM00248">
    <property type="entry name" value="ANK"/>
    <property type="match status" value="3"/>
</dbReference>
<feature type="compositionally biased region" description="Basic and acidic residues" evidence="11">
    <location>
        <begin position="1254"/>
        <end position="1267"/>
    </location>
</feature>
<dbReference type="CDD" id="cd20802">
    <property type="entry name" value="C1_DGK_typeIV_rpt1"/>
    <property type="match status" value="1"/>
</dbReference>
<dbReference type="Pfam" id="PF00781">
    <property type="entry name" value="DAGK_cat"/>
    <property type="match status" value="1"/>
</dbReference>
<dbReference type="InterPro" id="IPR017438">
    <property type="entry name" value="ATP-NAD_kinase_N"/>
</dbReference>
<organism evidence="14 15">
    <name type="scientific">Polistes dominula</name>
    <name type="common">European paper wasp</name>
    <name type="synonym">Vespa dominula</name>
    <dbReference type="NCBI Taxonomy" id="743375"/>
    <lineage>
        <taxon>Eukaryota</taxon>
        <taxon>Metazoa</taxon>
        <taxon>Ecdysozoa</taxon>
        <taxon>Arthropoda</taxon>
        <taxon>Hexapoda</taxon>
        <taxon>Insecta</taxon>
        <taxon>Pterygota</taxon>
        <taxon>Neoptera</taxon>
        <taxon>Endopterygota</taxon>
        <taxon>Hymenoptera</taxon>
        <taxon>Apocrita</taxon>
        <taxon>Aculeata</taxon>
        <taxon>Vespoidea</taxon>
        <taxon>Vespidae</taxon>
        <taxon>Polistinae</taxon>
        <taxon>Polistini</taxon>
        <taxon>Polistes</taxon>
    </lineage>
</organism>
<evidence type="ECO:0000256" key="9">
    <source>
        <dbReference type="PROSITE-ProRule" id="PRU00023"/>
    </source>
</evidence>
<feature type="compositionally biased region" description="Basic residues" evidence="11">
    <location>
        <begin position="619"/>
        <end position="631"/>
    </location>
</feature>
<keyword evidence="7 10" id="KW-0067">ATP-binding</keyword>
<dbReference type="InterPro" id="IPR036770">
    <property type="entry name" value="Ankyrin_rpt-contain_sf"/>
</dbReference>
<dbReference type="PROSITE" id="PS50297">
    <property type="entry name" value="ANK_REP_REGION"/>
    <property type="match status" value="2"/>
</dbReference>
<feature type="compositionally biased region" description="Acidic residues" evidence="11">
    <location>
        <begin position="185"/>
        <end position="214"/>
    </location>
</feature>
<reference evidence="15" key="1">
    <citation type="submission" date="2025-08" db="UniProtKB">
        <authorList>
            <consortium name="RefSeq"/>
        </authorList>
    </citation>
    <scope>IDENTIFICATION</scope>
    <source>
        <tissue evidence="15">Whole body</tissue>
    </source>
</reference>
<gene>
    <name evidence="15" type="primary">LOC107070938</name>
</gene>
<dbReference type="PROSITE" id="PS50081">
    <property type="entry name" value="ZF_DAG_PE_2"/>
    <property type="match status" value="1"/>
</dbReference>
<dbReference type="PROSITE" id="PS50146">
    <property type="entry name" value="DAGK"/>
    <property type="match status" value="1"/>
</dbReference>
<dbReference type="SUPFAM" id="SSF48403">
    <property type="entry name" value="Ankyrin repeat"/>
    <property type="match status" value="1"/>
</dbReference>
<feature type="compositionally biased region" description="Low complexity" evidence="11">
    <location>
        <begin position="63"/>
        <end position="93"/>
    </location>
</feature>
<dbReference type="PANTHER" id="PTHR11255:SF80">
    <property type="entry name" value="EYE-SPECIFIC DIACYLGLYCEROL KINASE"/>
    <property type="match status" value="1"/>
</dbReference>
<evidence type="ECO:0000256" key="6">
    <source>
        <dbReference type="ARBA" id="ARBA00022777"/>
    </source>
</evidence>
<evidence type="ECO:0000256" key="3">
    <source>
        <dbReference type="ARBA" id="ARBA00022679"/>
    </source>
</evidence>
<evidence type="ECO:0000256" key="1">
    <source>
        <dbReference type="ARBA" id="ARBA00001383"/>
    </source>
</evidence>
<feature type="domain" description="Phorbol-ester/DAG-type" evidence="12">
    <location>
        <begin position="470"/>
        <end position="516"/>
    </location>
</feature>
<feature type="repeat" description="ANK" evidence="9">
    <location>
        <begin position="1389"/>
        <end position="1421"/>
    </location>
</feature>
<evidence type="ECO:0000256" key="2">
    <source>
        <dbReference type="ARBA" id="ARBA00009280"/>
    </source>
</evidence>
<keyword evidence="4" id="KW-0677">Repeat</keyword>
<evidence type="ECO:0000259" key="13">
    <source>
        <dbReference type="PROSITE" id="PS50146"/>
    </source>
</evidence>
<dbReference type="InterPro" id="IPR037607">
    <property type="entry name" value="DGK"/>
</dbReference>
<sequence length="1454" mass="160368">MQRFRSTFKRSRTPTGAEMKSQSSLEVPKQVRSASFDEIQLEAQRQEDSSSTGAGVGGGGGRCSSSYGEASRSPRNTSSSSSSCSPARSQDSSGRGRRFSTLRVPQLQTGQRSKSFDVYERNVGLPPSQRSLGAIRRVDTPTIQVSGCYHCACVEEYKNLFLSRDDDETTTTTTGTTTGSSSRDDDYDYSDDDDVEDVADEEEDEEYLPTDEELDFKLESKRDGSPEIRVTFTSCTEKPESPPPSSPSPSTIITKDFLINATTTNTLTSSITTSSSSSISDVKAELCPELPRRRSIAFPKLSRQEALTSCPPDLPSSPSGSREDDDKDYDEIDDELLDNNNIIIDDHSKTINNNNNGVNNKLVVREIFLTVPELKRDRAASVDSCFNNNKNNKSEDCHSLDVPQQNIRSKSVDIVLPTEVQTRYTALVPGTLPGNEHRPTRGGREEGASSGGQRELRSTPDWGGSAFNGEHFWVPTAASGDFCYVNDCSKHGPRMKCSACRVVVHAVCAPSLNFACKTSFRDVGVRQYREQTTTNHHWVHRRSQKGKCANCSKSFQSKLSFTSKEIIAVNCSWCKTAYHNKEACFNVDKIGENCELGSHSSIIVPPSWIVKLPRKGSFKSSLRKSPKRRKSGTGPSTSSTTRRKSRDKEKEKEQQQQQKEDQSKFWVVKPIPTATVRPVLVFINPKSGGNQGAKLLQKFQWLLNPRQVFDLTQGGPRMGLELFKRVPNLRVLACGGDGTVGWVLSVLDQIGAPSPPAVGVLPLGTGNDLARALGWGGGYTDEPIGKILTSIGESETTLLDRWQLVVERNPDIQNDDESGKAKENLPLNVVNNYFSLGVDAHIALEFHEAREAHPEKFNSRLRNKMFYGQMGGKDLVRRKWKDLSEFVTLECDGQDLTSKLKEHRVHAIVFLNIASYGGGTHPWCAGSTTKEPSTEDGLIEIVGLTTYQLPLLQAGGHGTCIAQCSKAKLVTTRTIPMQVDGEACRLLPSIINMSLLNKATMLAKRRNTGQSQPDVAKLERLNLPVMRIKMSDYETYYHDKDRLKKVAKLLIPEPLDLDATTDLVSLRNILAKNYNMDNCCFLDSCTAERFFRIDRAQEQLHYVTDVAAEVVYILEESSPSQGVPTGETEICTTASQEPETAHPSPSEERPREKPAMTKAGPPSSPTSDQTSSKQQQEENHQAEVTNPAKVQPQNEQQQVSSTNADTKSQSETKRLSSPLTASPSPSSNVNNSNLAKEVENQSQKSVNVGTRKKIKEEIKEDYDERKQTTPKQDGNSSKSMTSSNVNRTADQSSHTFISPRDRLFGLSSEVHTFSTGLLEKTSDGILKAAKIGDLSALKELHNKGYSLLSIDTTGQTALHLASRYGHKNIVRYLIASAPPTILDIADNDKGQTALHKAAQYKKRSICCMLVAGGANLTLKDRHGQTPRQLALSAEDRELAAYLQSQEQFQLAVDE</sequence>
<dbReference type="RefSeq" id="XP_015184989.1">
    <property type="nucleotide sequence ID" value="XM_015329503.1"/>
</dbReference>
<dbReference type="InterPro" id="IPR001206">
    <property type="entry name" value="Diacylglycerol_kinase_cat_dom"/>
</dbReference>
<feature type="compositionally biased region" description="Basic and acidic residues" evidence="11">
    <location>
        <begin position="646"/>
        <end position="663"/>
    </location>
</feature>
<dbReference type="Gene3D" id="3.40.50.10330">
    <property type="entry name" value="Probable inorganic polyphosphate/atp-NAD kinase, domain 1"/>
    <property type="match status" value="1"/>
</dbReference>
<dbReference type="PROSITE" id="PS50088">
    <property type="entry name" value="ANK_REPEAT"/>
    <property type="match status" value="2"/>
</dbReference>
<keyword evidence="3 10" id="KW-0808">Transferase</keyword>
<evidence type="ECO:0000256" key="5">
    <source>
        <dbReference type="ARBA" id="ARBA00022741"/>
    </source>
</evidence>
<dbReference type="GO" id="GO:0016301">
    <property type="term" value="F:kinase activity"/>
    <property type="evidence" value="ECO:0007669"/>
    <property type="project" value="UniProtKB-KW"/>
</dbReference>
<dbReference type="Gene3D" id="2.60.200.40">
    <property type="match status" value="1"/>
</dbReference>
<feature type="compositionally biased region" description="Basic residues" evidence="11">
    <location>
        <begin position="1"/>
        <end position="12"/>
    </location>
</feature>
<evidence type="ECO:0000313" key="14">
    <source>
        <dbReference type="Proteomes" id="UP000694924"/>
    </source>
</evidence>
<comment type="similarity">
    <text evidence="2 10">Belongs to the eukaryotic diacylglycerol kinase family.</text>
</comment>
<accession>A0ABM1IXQ2</accession>
<keyword evidence="6 10" id="KW-0418">Kinase</keyword>
<dbReference type="InterPro" id="IPR000756">
    <property type="entry name" value="Diacylglycerol_kin_accessory"/>
</dbReference>
<feature type="region of interest" description="Disordered" evidence="11">
    <location>
        <begin position="166"/>
        <end position="251"/>
    </location>
</feature>
<dbReference type="GeneID" id="107070938"/>
<dbReference type="Gene3D" id="1.25.40.20">
    <property type="entry name" value="Ankyrin repeat-containing domain"/>
    <property type="match status" value="1"/>
</dbReference>
<dbReference type="EC" id="2.7.1.107" evidence="10"/>
<evidence type="ECO:0000256" key="4">
    <source>
        <dbReference type="ARBA" id="ARBA00022737"/>
    </source>
</evidence>
<keyword evidence="5 10" id="KW-0547">Nucleotide-binding</keyword>
<feature type="compositionally biased region" description="Low complexity" evidence="11">
    <location>
        <begin position="1215"/>
        <end position="1233"/>
    </location>
</feature>
<dbReference type="Pfam" id="PF12796">
    <property type="entry name" value="Ank_2"/>
    <property type="match status" value="1"/>
</dbReference>
<evidence type="ECO:0000256" key="8">
    <source>
        <dbReference type="ARBA" id="ARBA00023043"/>
    </source>
</evidence>
<keyword evidence="14" id="KW-1185">Reference proteome</keyword>
<protein>
    <recommendedName>
        <fullName evidence="10">Diacylglycerol kinase</fullName>
        <shortName evidence="10">DAG kinase</shortName>
        <ecNumber evidence="10">2.7.1.107</ecNumber>
    </recommendedName>
</protein>
<keyword evidence="8 9" id="KW-0040">ANK repeat</keyword>
<dbReference type="CDD" id="cd20855">
    <property type="entry name" value="C1_DGK_typeIV_rpt2"/>
    <property type="match status" value="1"/>
</dbReference>
<feature type="compositionally biased region" description="Basic and acidic residues" evidence="11">
    <location>
        <begin position="435"/>
        <end position="447"/>
    </location>
</feature>
<evidence type="ECO:0000313" key="15">
    <source>
        <dbReference type="RefSeq" id="XP_015184989.1"/>
    </source>
</evidence>
<feature type="compositionally biased region" description="Basic and acidic residues" evidence="11">
    <location>
        <begin position="1145"/>
        <end position="1155"/>
    </location>
</feature>
<dbReference type="InterPro" id="IPR016064">
    <property type="entry name" value="NAD/diacylglycerol_kinase_sf"/>
</dbReference>
<feature type="region of interest" description="Disordered" evidence="11">
    <location>
        <begin position="429"/>
        <end position="461"/>
    </location>
</feature>
<comment type="catalytic activity">
    <reaction evidence="1 10">
        <text>a 1,2-diacyl-sn-glycerol + ATP = a 1,2-diacyl-sn-glycero-3-phosphate + ADP + H(+)</text>
        <dbReference type="Rhea" id="RHEA:10272"/>
        <dbReference type="ChEBI" id="CHEBI:15378"/>
        <dbReference type="ChEBI" id="CHEBI:17815"/>
        <dbReference type="ChEBI" id="CHEBI:30616"/>
        <dbReference type="ChEBI" id="CHEBI:58608"/>
        <dbReference type="ChEBI" id="CHEBI:456216"/>
        <dbReference type="EC" id="2.7.1.107"/>
    </reaction>
</comment>
<feature type="domain" description="DAGKc" evidence="13">
    <location>
        <begin position="674"/>
        <end position="809"/>
    </location>
</feature>
<feature type="compositionally biased region" description="Low complexity" evidence="11">
    <location>
        <begin position="1165"/>
        <end position="1174"/>
    </location>
</feature>
<dbReference type="InterPro" id="IPR002110">
    <property type="entry name" value="Ankyrin_rpt"/>
</dbReference>
<proteinExistence type="inferred from homology"/>
<evidence type="ECO:0000256" key="11">
    <source>
        <dbReference type="SAM" id="MobiDB-lite"/>
    </source>
</evidence>
<dbReference type="Proteomes" id="UP000694924">
    <property type="component" value="Unplaced"/>
</dbReference>
<dbReference type="InterPro" id="IPR002219">
    <property type="entry name" value="PKC_DAG/PE"/>
</dbReference>
<feature type="compositionally biased region" description="Polar residues" evidence="11">
    <location>
        <begin position="1269"/>
        <end position="1294"/>
    </location>
</feature>
<feature type="region of interest" description="Disordered" evidence="11">
    <location>
        <begin position="1"/>
        <end position="132"/>
    </location>
</feature>
<dbReference type="Pfam" id="PF00609">
    <property type="entry name" value="DAGK_acc"/>
    <property type="match status" value="1"/>
</dbReference>
<feature type="compositionally biased region" description="Low complexity" evidence="11">
    <location>
        <begin position="170"/>
        <end position="181"/>
    </location>
</feature>
<evidence type="ECO:0000256" key="10">
    <source>
        <dbReference type="RuleBase" id="RU361128"/>
    </source>
</evidence>
<dbReference type="SMART" id="SM00045">
    <property type="entry name" value="DAGKa"/>
    <property type="match status" value="1"/>
</dbReference>
<feature type="compositionally biased region" description="Basic and acidic residues" evidence="11">
    <location>
        <begin position="215"/>
        <end position="226"/>
    </location>
</feature>
<evidence type="ECO:0000256" key="7">
    <source>
        <dbReference type="ARBA" id="ARBA00022840"/>
    </source>
</evidence>
<evidence type="ECO:0000259" key="12">
    <source>
        <dbReference type="PROSITE" id="PS50081"/>
    </source>
</evidence>
<name>A0ABM1IXQ2_POLDO</name>
<dbReference type="Pfam" id="PF23578">
    <property type="entry name" value="DGKI"/>
    <property type="match status" value="1"/>
</dbReference>
<dbReference type="PANTHER" id="PTHR11255">
    <property type="entry name" value="DIACYLGLYCEROL KINASE"/>
    <property type="match status" value="1"/>
</dbReference>
<feature type="repeat" description="ANK" evidence="9">
    <location>
        <begin position="1353"/>
        <end position="1374"/>
    </location>
</feature>
<feature type="region of interest" description="Disordered" evidence="11">
    <location>
        <begin position="302"/>
        <end position="329"/>
    </location>
</feature>
<feature type="compositionally biased region" description="Polar residues" evidence="11">
    <location>
        <begin position="1191"/>
        <end position="1207"/>
    </location>
</feature>
<feature type="region of interest" description="Disordered" evidence="11">
    <location>
        <begin position="1133"/>
        <end position="1294"/>
    </location>
</feature>
<dbReference type="SUPFAM" id="SSF111331">
    <property type="entry name" value="NAD kinase/diacylglycerol kinase-like"/>
    <property type="match status" value="1"/>
</dbReference>
<feature type="region of interest" description="Disordered" evidence="11">
    <location>
        <begin position="619"/>
        <end position="664"/>
    </location>
</feature>
<dbReference type="SMART" id="SM00109">
    <property type="entry name" value="C1"/>
    <property type="match status" value="2"/>
</dbReference>